<dbReference type="Gene3D" id="3.40.50.300">
    <property type="entry name" value="P-loop containing nucleotide triphosphate hydrolases"/>
    <property type="match status" value="1"/>
</dbReference>
<evidence type="ECO:0000259" key="1">
    <source>
        <dbReference type="SMART" id="SM00382"/>
    </source>
</evidence>
<dbReference type="InterPro" id="IPR003593">
    <property type="entry name" value="AAA+_ATPase"/>
</dbReference>
<gene>
    <name evidence="2" type="ORF">SADO_09427</name>
</gene>
<organism evidence="2 3">
    <name type="scientific">Salinisphaera dokdonensis CL-ES53</name>
    <dbReference type="NCBI Taxonomy" id="1304272"/>
    <lineage>
        <taxon>Bacteria</taxon>
        <taxon>Pseudomonadati</taxon>
        <taxon>Pseudomonadota</taxon>
        <taxon>Gammaproteobacteria</taxon>
        <taxon>Salinisphaerales</taxon>
        <taxon>Salinisphaeraceae</taxon>
        <taxon>Salinisphaera</taxon>
    </lineage>
</organism>
<evidence type="ECO:0000313" key="3">
    <source>
        <dbReference type="Proteomes" id="UP001460888"/>
    </source>
</evidence>
<evidence type="ECO:0000313" key="2">
    <source>
        <dbReference type="EMBL" id="MES1929468.1"/>
    </source>
</evidence>
<dbReference type="CDD" id="cd00009">
    <property type="entry name" value="AAA"/>
    <property type="match status" value="1"/>
</dbReference>
<dbReference type="SMART" id="SM00382">
    <property type="entry name" value="AAA"/>
    <property type="match status" value="1"/>
</dbReference>
<dbReference type="Proteomes" id="UP001460888">
    <property type="component" value="Unassembled WGS sequence"/>
</dbReference>
<proteinExistence type="predicted"/>
<dbReference type="PANTHER" id="PTHR42759:SF1">
    <property type="entry name" value="MAGNESIUM-CHELATASE SUBUNIT CHLD"/>
    <property type="match status" value="1"/>
</dbReference>
<dbReference type="RefSeq" id="WP_353110954.1">
    <property type="nucleotide sequence ID" value="NZ_APND01000002.1"/>
</dbReference>
<dbReference type="InterPro" id="IPR050764">
    <property type="entry name" value="CbbQ/NirQ/NorQ/GpvN"/>
</dbReference>
<comment type="caution">
    <text evidence="2">The sequence shown here is derived from an EMBL/GenBank/DDBJ whole genome shotgun (WGS) entry which is preliminary data.</text>
</comment>
<name>A0ABV2B250_9GAMM</name>
<feature type="domain" description="AAA+ ATPase" evidence="1">
    <location>
        <begin position="41"/>
        <end position="202"/>
    </location>
</feature>
<dbReference type="SUPFAM" id="SSF52540">
    <property type="entry name" value="P-loop containing nucleoside triphosphate hydrolases"/>
    <property type="match status" value="1"/>
</dbReference>
<dbReference type="EMBL" id="APND01000002">
    <property type="protein sequence ID" value="MES1929468.1"/>
    <property type="molecule type" value="Genomic_DNA"/>
</dbReference>
<keyword evidence="3" id="KW-1185">Reference proteome</keyword>
<dbReference type="InterPro" id="IPR011704">
    <property type="entry name" value="ATPase_dyneun-rel_AAA"/>
</dbReference>
<dbReference type="Pfam" id="PF07728">
    <property type="entry name" value="AAA_5"/>
    <property type="match status" value="1"/>
</dbReference>
<reference evidence="2 3" key="1">
    <citation type="submission" date="2013-03" db="EMBL/GenBank/DDBJ databases">
        <title>Salinisphaera dokdonensis CL-ES53 Genome Sequencing.</title>
        <authorList>
            <person name="Li C."/>
            <person name="Lai Q."/>
            <person name="Shao Z."/>
        </authorList>
    </citation>
    <scope>NUCLEOTIDE SEQUENCE [LARGE SCALE GENOMIC DNA]</scope>
    <source>
        <strain evidence="2 3">CL-ES53</strain>
    </source>
</reference>
<sequence>MTDSNPKARFDSPEALDAALADQAYVTDADLRMTLYLAMALGKPLLVEGPAGVGKTEIARALSAALDTRLIRLQCYEGLDAAQALYEWDYPRQLLEIRLQEAAGASADTLRASLYSDDFLLERPLLAALRHSPPPVLLIDELDRADEAFESFLLEILSEWQISIPEYGTVRAEVPPLVVITGNRTRALAEATRRRCLYLWLDYPDRAKERAVLEQRLPGIDAALADAIVDYLAWAREQDLTKTPGLSETLDWAASLIEIGAADLDHAQVPATLGALFKDPADIDSMRERLAVYRGGR</sequence>
<dbReference type="PANTHER" id="PTHR42759">
    <property type="entry name" value="MOXR FAMILY PROTEIN"/>
    <property type="match status" value="1"/>
</dbReference>
<dbReference type="InterPro" id="IPR027417">
    <property type="entry name" value="P-loop_NTPase"/>
</dbReference>
<accession>A0ABV2B250</accession>
<protein>
    <submittedName>
        <fullName evidence="2">ATPase</fullName>
    </submittedName>
</protein>